<evidence type="ECO:0000256" key="1">
    <source>
        <dbReference type="SAM" id="Phobius"/>
    </source>
</evidence>
<feature type="transmembrane region" description="Helical" evidence="1">
    <location>
        <begin position="38"/>
        <end position="57"/>
    </location>
</feature>
<dbReference type="RefSeq" id="YP_009792784.1">
    <property type="nucleotide sequence ID" value="NC_047861.1"/>
</dbReference>
<dbReference type="EMBL" id="MF663786">
    <property type="protein sequence ID" value="ATI15736.1"/>
    <property type="molecule type" value="Genomic_DNA"/>
</dbReference>
<keyword evidence="3" id="KW-1185">Reference proteome</keyword>
<organism evidence="2 3">
    <name type="scientific">Bordetella phage vB_BbrM_PHB04</name>
    <dbReference type="NCBI Taxonomy" id="2029657"/>
    <lineage>
        <taxon>Viruses</taxon>
        <taxon>Duplodnaviria</taxon>
        <taxon>Heunggongvirae</taxon>
        <taxon>Uroviricota</taxon>
        <taxon>Caudoviricetes</taxon>
        <taxon>Phabquatrovirus</taxon>
        <taxon>Phabquatrovirus PHB04</taxon>
    </lineage>
</organism>
<keyword evidence="1" id="KW-0812">Transmembrane</keyword>
<keyword evidence="1" id="KW-1133">Transmembrane helix</keyword>
<evidence type="ECO:0000313" key="3">
    <source>
        <dbReference type="Proteomes" id="UP000228765"/>
    </source>
</evidence>
<evidence type="ECO:0000313" key="2">
    <source>
        <dbReference type="EMBL" id="ATI15736.1"/>
    </source>
</evidence>
<name>A0A291LAU3_9CAUD</name>
<dbReference type="Proteomes" id="UP000228765">
    <property type="component" value="Segment"/>
</dbReference>
<sequence length="100" mass="10982">MNRLKALIDPSAWLLILPAVLYLFFFVDPAMVRTLLEWTSYALVLSGIAIVISRVIFPQIQLGDLMHDVMIGNRAAGTVVASVVLFVGIVVLSLVLWAKS</sequence>
<proteinExistence type="predicted"/>
<accession>A0A291LAU3</accession>
<protein>
    <submittedName>
        <fullName evidence="2">Holin</fullName>
    </submittedName>
</protein>
<keyword evidence="1" id="KW-0472">Membrane</keyword>
<dbReference type="KEGG" id="vg:54982992"/>
<feature type="transmembrane region" description="Helical" evidence="1">
    <location>
        <begin position="78"/>
        <end position="98"/>
    </location>
</feature>
<dbReference type="GeneID" id="54982992"/>
<reference evidence="2 3" key="1">
    <citation type="submission" date="2017-08" db="EMBL/GenBank/DDBJ databases">
        <title>Complete genome sequence of a novel bacteriophage infecting Bordetella bronchiseptica.</title>
        <authorList>
            <person name="Chen Y."/>
            <person name="Song J."/>
            <person name="Wu B."/>
        </authorList>
    </citation>
    <scope>NUCLEOTIDE SEQUENCE [LARGE SCALE GENOMIC DNA]</scope>
</reference>
<feature type="transmembrane region" description="Helical" evidence="1">
    <location>
        <begin position="12"/>
        <end position="32"/>
    </location>
</feature>